<dbReference type="Proteomes" id="UP000197138">
    <property type="component" value="Unassembled WGS sequence"/>
</dbReference>
<name>A0A218WXJ2_PUNGR</name>
<proteinExistence type="predicted"/>
<dbReference type="EMBL" id="MTKT01002534">
    <property type="protein sequence ID" value="OWM77585.1"/>
    <property type="molecule type" value="Genomic_DNA"/>
</dbReference>
<dbReference type="AlphaFoldDB" id="A0A218WXJ2"/>
<organism evidence="2 3">
    <name type="scientific">Punica granatum</name>
    <name type="common">Pomegranate</name>
    <dbReference type="NCBI Taxonomy" id="22663"/>
    <lineage>
        <taxon>Eukaryota</taxon>
        <taxon>Viridiplantae</taxon>
        <taxon>Streptophyta</taxon>
        <taxon>Embryophyta</taxon>
        <taxon>Tracheophyta</taxon>
        <taxon>Spermatophyta</taxon>
        <taxon>Magnoliopsida</taxon>
        <taxon>eudicotyledons</taxon>
        <taxon>Gunneridae</taxon>
        <taxon>Pentapetalae</taxon>
        <taxon>rosids</taxon>
        <taxon>malvids</taxon>
        <taxon>Myrtales</taxon>
        <taxon>Lythraceae</taxon>
        <taxon>Punica</taxon>
    </lineage>
</organism>
<evidence type="ECO:0000259" key="1">
    <source>
        <dbReference type="Pfam" id="PF11883"/>
    </source>
</evidence>
<dbReference type="Pfam" id="PF11883">
    <property type="entry name" value="DUF3403"/>
    <property type="match status" value="1"/>
</dbReference>
<accession>A0A218WXJ2</accession>
<gene>
    <name evidence="2" type="ORF">CDL15_Pgr016983</name>
</gene>
<protein>
    <recommendedName>
        <fullName evidence="1">S-locus receptor kinase C-terminal domain-containing protein</fullName>
    </recommendedName>
</protein>
<comment type="caution">
    <text evidence="2">The sequence shown here is derived from an EMBL/GenBank/DDBJ whole genome shotgun (WGS) entry which is preliminary data.</text>
</comment>
<feature type="domain" description="S-locus receptor kinase C-terminal" evidence="1">
    <location>
        <begin position="35"/>
        <end position="79"/>
    </location>
</feature>
<dbReference type="InterPro" id="IPR021820">
    <property type="entry name" value="S-locus_recpt_kinase_C"/>
</dbReference>
<sequence>MGNMYPDDEVLRSVTLLCVQEFTIDSLHVVFMLGNKVRLPSPKQPAFASRRIPCIADTSSSNERSNSTNDMSLAAVEARWLQFSSRIGTISKFIHAIRLH</sequence>
<evidence type="ECO:0000313" key="3">
    <source>
        <dbReference type="Proteomes" id="UP000197138"/>
    </source>
</evidence>
<dbReference type="GO" id="GO:0004674">
    <property type="term" value="F:protein serine/threonine kinase activity"/>
    <property type="evidence" value="ECO:0007669"/>
    <property type="project" value="InterPro"/>
</dbReference>
<evidence type="ECO:0000313" key="2">
    <source>
        <dbReference type="EMBL" id="OWM77585.1"/>
    </source>
</evidence>
<reference evidence="3" key="1">
    <citation type="journal article" date="2017" name="Plant J.">
        <title>The pomegranate (Punica granatum L.) genome and the genomics of punicalagin biosynthesis.</title>
        <authorList>
            <person name="Qin G."/>
            <person name="Xu C."/>
            <person name="Ming R."/>
            <person name="Tang H."/>
            <person name="Guyot R."/>
            <person name="Kramer E.M."/>
            <person name="Hu Y."/>
            <person name="Yi X."/>
            <person name="Qi Y."/>
            <person name="Xu X."/>
            <person name="Gao Z."/>
            <person name="Pan H."/>
            <person name="Jian J."/>
            <person name="Tian Y."/>
            <person name="Yue Z."/>
            <person name="Xu Y."/>
        </authorList>
    </citation>
    <scope>NUCLEOTIDE SEQUENCE [LARGE SCALE GENOMIC DNA]</scope>
    <source>
        <strain evidence="3">cv. Dabenzi</strain>
    </source>
</reference>